<evidence type="ECO:0000313" key="2">
    <source>
        <dbReference type="Proteomes" id="UP000789405"/>
    </source>
</evidence>
<dbReference type="Proteomes" id="UP000789405">
    <property type="component" value="Unassembled WGS sequence"/>
</dbReference>
<keyword evidence="2" id="KW-1185">Reference proteome</keyword>
<accession>A0A9N9I625</accession>
<organism evidence="1 2">
    <name type="scientific">Dentiscutata erythropus</name>
    <dbReference type="NCBI Taxonomy" id="1348616"/>
    <lineage>
        <taxon>Eukaryota</taxon>
        <taxon>Fungi</taxon>
        <taxon>Fungi incertae sedis</taxon>
        <taxon>Mucoromycota</taxon>
        <taxon>Glomeromycotina</taxon>
        <taxon>Glomeromycetes</taxon>
        <taxon>Diversisporales</taxon>
        <taxon>Gigasporaceae</taxon>
        <taxon>Dentiscutata</taxon>
    </lineage>
</organism>
<gene>
    <name evidence="1" type="ORF">DERYTH_LOCUS14486</name>
</gene>
<feature type="non-terminal residue" evidence="1">
    <location>
        <position position="1"/>
    </location>
</feature>
<dbReference type="EMBL" id="CAJVPY010010960">
    <property type="protein sequence ID" value="CAG8723224.1"/>
    <property type="molecule type" value="Genomic_DNA"/>
</dbReference>
<proteinExistence type="predicted"/>
<evidence type="ECO:0000313" key="1">
    <source>
        <dbReference type="EMBL" id="CAG8723224.1"/>
    </source>
</evidence>
<dbReference type="AlphaFoldDB" id="A0A9N9I625"/>
<name>A0A9N9I625_9GLOM</name>
<reference evidence="1" key="1">
    <citation type="submission" date="2021-06" db="EMBL/GenBank/DDBJ databases">
        <authorList>
            <person name="Kallberg Y."/>
            <person name="Tangrot J."/>
            <person name="Rosling A."/>
        </authorList>
    </citation>
    <scope>NUCLEOTIDE SEQUENCE</scope>
    <source>
        <strain evidence="1">MA453B</strain>
    </source>
</reference>
<sequence length="78" mass="8942">EVFQEEKKRATTQASATNKLIITRTYVDEVLQEAKKNAAFRASVDKILADFYDDDFILFIGCDVGCYVGNNYSYEHLH</sequence>
<comment type="caution">
    <text evidence="1">The sequence shown here is derived from an EMBL/GenBank/DDBJ whole genome shotgun (WGS) entry which is preliminary data.</text>
</comment>
<protein>
    <submittedName>
        <fullName evidence="1">13863_t:CDS:1</fullName>
    </submittedName>
</protein>